<feature type="transmembrane region" description="Helical" evidence="2">
    <location>
        <begin position="60"/>
        <end position="84"/>
    </location>
</feature>
<accession>A0A9P6G4E3</accession>
<protein>
    <recommendedName>
        <fullName evidence="3">Rhodopsin domain-containing protein</fullName>
    </recommendedName>
</protein>
<feature type="transmembrane region" description="Helical" evidence="2">
    <location>
        <begin position="20"/>
        <end position="40"/>
    </location>
</feature>
<keyword evidence="2" id="KW-0812">Transmembrane</keyword>
<evidence type="ECO:0000256" key="2">
    <source>
        <dbReference type="SAM" id="Phobius"/>
    </source>
</evidence>
<comment type="caution">
    <text evidence="4">The sequence shown here is derived from an EMBL/GenBank/DDBJ whole genome shotgun (WGS) entry which is preliminary data.</text>
</comment>
<keyword evidence="2" id="KW-1133">Transmembrane helix</keyword>
<evidence type="ECO:0000313" key="5">
    <source>
        <dbReference type="Proteomes" id="UP000756921"/>
    </source>
</evidence>
<feature type="transmembrane region" description="Helical" evidence="2">
    <location>
        <begin position="136"/>
        <end position="159"/>
    </location>
</feature>
<keyword evidence="5" id="KW-1185">Reference proteome</keyword>
<feature type="transmembrane region" description="Helical" evidence="2">
    <location>
        <begin position="104"/>
        <end position="124"/>
    </location>
</feature>
<feature type="region of interest" description="Disordered" evidence="1">
    <location>
        <begin position="425"/>
        <end position="451"/>
    </location>
</feature>
<dbReference type="Pfam" id="PF20684">
    <property type="entry name" value="Fung_rhodopsin"/>
    <property type="match status" value="1"/>
</dbReference>
<feature type="domain" description="Rhodopsin" evidence="3">
    <location>
        <begin position="41"/>
        <end position="276"/>
    </location>
</feature>
<organism evidence="4 5">
    <name type="scientific">Paraphaeosphaeria minitans</name>
    <dbReference type="NCBI Taxonomy" id="565426"/>
    <lineage>
        <taxon>Eukaryota</taxon>
        <taxon>Fungi</taxon>
        <taxon>Dikarya</taxon>
        <taxon>Ascomycota</taxon>
        <taxon>Pezizomycotina</taxon>
        <taxon>Dothideomycetes</taxon>
        <taxon>Pleosporomycetidae</taxon>
        <taxon>Pleosporales</taxon>
        <taxon>Massarineae</taxon>
        <taxon>Didymosphaeriaceae</taxon>
        <taxon>Paraphaeosphaeria</taxon>
    </lineage>
</organism>
<gene>
    <name evidence="4" type="ORF">PMIN01_13262</name>
</gene>
<dbReference type="AlphaFoldDB" id="A0A9P6G4E3"/>
<feature type="compositionally biased region" description="Pro residues" evidence="1">
    <location>
        <begin position="482"/>
        <end position="497"/>
    </location>
</feature>
<feature type="transmembrane region" description="Helical" evidence="2">
    <location>
        <begin position="215"/>
        <end position="236"/>
    </location>
</feature>
<dbReference type="EMBL" id="WJXW01000018">
    <property type="protein sequence ID" value="KAF9728882.1"/>
    <property type="molecule type" value="Genomic_DNA"/>
</dbReference>
<feature type="region of interest" description="Disordered" evidence="1">
    <location>
        <begin position="477"/>
        <end position="497"/>
    </location>
</feature>
<name>A0A9P6G4E3_9PLEO</name>
<dbReference type="PANTHER" id="PTHR38794">
    <property type="entry name" value="INTEGRAL MEMBRANE PROTEIN"/>
    <property type="match status" value="1"/>
</dbReference>
<sequence length="497" mass="55783">MYYGMDTLERRRTAPIGDRGTIINIVSWLLTVVAICVLAARFTMRLSIKDKTRRFGLHDLFIVLAFLFSVGQTIAVSIESIQALGQHMRELSANQITISQKTEYASCILYIASMGCARISLCLLIKDILPGSIARYTALGFAAFTALWTTIGVLVAAFSCSLPNPWQWGNGKKCLDISGWVNYIGSTNIVVEILLVMIPLCVWNVRTSAGRRMSVSLLFLSRLSVVAAVSAQLHFFNARHIDDFTYENWRTVLCIQVAQNLSIITACLPSLHPFIVKMLAGSIKSEEIMTCGERHFQNMSLFSRRRDFDSISSQSSGMPIKQEKEEEYCAPLATYGLDRASTHLISPQSNRFPLNVATPRASPEPPKDVFMRSVEIPTSASRSASLRRKSTVRTVRNSRGIPEIPEIPKSLSEVGVLPLIDFDSDSKTSDIRSEASSQQNSQRSRRPRSGYVFNRSKVISVPEESFLRDQREEEQYYKKYYPPLPSPKTPRQPPRAF</sequence>
<dbReference type="Proteomes" id="UP000756921">
    <property type="component" value="Unassembled WGS sequence"/>
</dbReference>
<feature type="transmembrane region" description="Helical" evidence="2">
    <location>
        <begin position="179"/>
        <end position="203"/>
    </location>
</feature>
<dbReference type="PANTHER" id="PTHR38794:SF1">
    <property type="entry name" value="INTEGRAL MEMBRANE PROTEIN"/>
    <property type="match status" value="1"/>
</dbReference>
<evidence type="ECO:0000259" key="3">
    <source>
        <dbReference type="Pfam" id="PF20684"/>
    </source>
</evidence>
<evidence type="ECO:0000313" key="4">
    <source>
        <dbReference type="EMBL" id="KAF9728882.1"/>
    </source>
</evidence>
<reference evidence="4" key="1">
    <citation type="journal article" date="2020" name="Mol. Plant Microbe Interact.">
        <title>Genome Sequence of the Biocontrol Agent Coniothyrium minitans strain Conio (IMI 134523).</title>
        <authorList>
            <person name="Patel D."/>
            <person name="Shittu T.A."/>
            <person name="Baroncelli R."/>
            <person name="Muthumeenakshi S."/>
            <person name="Osborne T.H."/>
            <person name="Janganan T.K."/>
            <person name="Sreenivasaprasad S."/>
        </authorList>
    </citation>
    <scope>NUCLEOTIDE SEQUENCE</scope>
    <source>
        <strain evidence="4">Conio</strain>
    </source>
</reference>
<dbReference type="InterPro" id="IPR049326">
    <property type="entry name" value="Rhodopsin_dom_fungi"/>
</dbReference>
<dbReference type="OrthoDB" id="3918601at2759"/>
<proteinExistence type="predicted"/>
<keyword evidence="2" id="KW-0472">Membrane</keyword>
<evidence type="ECO:0000256" key="1">
    <source>
        <dbReference type="SAM" id="MobiDB-lite"/>
    </source>
</evidence>